<dbReference type="Pfam" id="PF14100">
    <property type="entry name" value="DUF6807"/>
    <property type="match status" value="1"/>
</dbReference>
<keyword evidence="3" id="KW-1185">Reference proteome</keyword>
<organism evidence="2 3">
    <name type="scientific">Thermoflexibacter ruber</name>
    <dbReference type="NCBI Taxonomy" id="1003"/>
    <lineage>
        <taxon>Bacteria</taxon>
        <taxon>Pseudomonadati</taxon>
        <taxon>Bacteroidota</taxon>
        <taxon>Cytophagia</taxon>
        <taxon>Cytophagales</taxon>
        <taxon>Thermoflexibacteraceae</taxon>
        <taxon>Thermoflexibacter</taxon>
    </lineage>
</organism>
<proteinExistence type="predicted"/>
<dbReference type="PROSITE" id="PS51257">
    <property type="entry name" value="PROKAR_LIPOPROTEIN"/>
    <property type="match status" value="1"/>
</dbReference>
<dbReference type="AlphaFoldDB" id="A0A1I2H792"/>
<dbReference type="InterPro" id="IPR029475">
    <property type="entry name" value="DUF6807"/>
</dbReference>
<name>A0A1I2H792_9BACT</name>
<dbReference type="STRING" id="1003.SAMN04488541_102253"/>
<evidence type="ECO:0000313" key="2">
    <source>
        <dbReference type="EMBL" id="SFF26044.1"/>
    </source>
</evidence>
<keyword evidence="1" id="KW-0732">Signal</keyword>
<sequence>MKKTLVSIIFFLLGIAIFAACQTPQNQENQQGVEVKEEKKFKVQFVHDTTAKSISVSIDGKPFTNYLYTDTLLKTVLFPLRTPLGTVITRGYPISPRPFEYTDHPHHVGHWFSYGSVNEIDFWNNSFAIPQEEKMKYGIIKHKKITKLVNSDTRGELEVELDWVTYDSVTLLVENSLFSFGVLDSNTWYFDRTVRLHAPNGDVRLFDSKEGMFALRLAHELEHPTQRPEFALDKDGKPTSKPVIFNANVTGKYRNSNGIEGEAAWGKRANWLKLTGKIGQENITIAILNNKQNIAGVPFWHARGYGLFAVNNLGHRIFTEGKENYGYILTKDGTVTFRYRMLINSNTGLSDEMLNQQFESFSNSVN</sequence>
<dbReference type="EMBL" id="FONY01000022">
    <property type="protein sequence ID" value="SFF26044.1"/>
    <property type="molecule type" value="Genomic_DNA"/>
</dbReference>
<dbReference type="OrthoDB" id="2540540at2"/>
<dbReference type="RefSeq" id="WP_091546117.1">
    <property type="nucleotide sequence ID" value="NZ_FONY01000022.1"/>
</dbReference>
<gene>
    <name evidence="2" type="ORF">SAMN04488541_102253</name>
</gene>
<protein>
    <submittedName>
        <fullName evidence="2">Methane oxygenase PmoA</fullName>
    </submittedName>
</protein>
<evidence type="ECO:0000313" key="3">
    <source>
        <dbReference type="Proteomes" id="UP000199513"/>
    </source>
</evidence>
<dbReference type="Proteomes" id="UP000199513">
    <property type="component" value="Unassembled WGS sequence"/>
</dbReference>
<reference evidence="2 3" key="1">
    <citation type="submission" date="2016-10" db="EMBL/GenBank/DDBJ databases">
        <authorList>
            <person name="de Groot N.N."/>
        </authorList>
    </citation>
    <scope>NUCLEOTIDE SEQUENCE [LARGE SCALE GENOMIC DNA]</scope>
    <source>
        <strain>GEY</strain>
        <strain evidence="3">DSM 9560</strain>
    </source>
</reference>
<feature type="signal peptide" evidence="1">
    <location>
        <begin position="1"/>
        <end position="19"/>
    </location>
</feature>
<evidence type="ECO:0000256" key="1">
    <source>
        <dbReference type="SAM" id="SignalP"/>
    </source>
</evidence>
<accession>A0A1I2H792</accession>
<feature type="chain" id="PRO_5011629759" evidence="1">
    <location>
        <begin position="20"/>
        <end position="366"/>
    </location>
</feature>